<comment type="similarity">
    <text evidence="1">Belongs to the UPF0065 (bug) family.</text>
</comment>
<reference evidence="3 4" key="1">
    <citation type="submission" date="2024-06" db="EMBL/GenBank/DDBJ databases">
        <title>Sorghum-associated microbial communities from plants grown in Nebraska, USA.</title>
        <authorList>
            <person name="Schachtman D."/>
        </authorList>
    </citation>
    <scope>NUCLEOTIDE SEQUENCE [LARGE SCALE GENOMIC DNA]</scope>
    <source>
        <strain evidence="3 4">2709</strain>
    </source>
</reference>
<dbReference type="Gene3D" id="3.40.190.150">
    <property type="entry name" value="Bordetella uptake gene, domain 1"/>
    <property type="match status" value="1"/>
</dbReference>
<dbReference type="InterPro" id="IPR042100">
    <property type="entry name" value="Bug_dom1"/>
</dbReference>
<dbReference type="PIRSF" id="PIRSF017082">
    <property type="entry name" value="YflP"/>
    <property type="match status" value="1"/>
</dbReference>
<evidence type="ECO:0000256" key="2">
    <source>
        <dbReference type="SAM" id="SignalP"/>
    </source>
</evidence>
<dbReference type="PANTHER" id="PTHR42928:SF5">
    <property type="entry name" value="BLR1237 PROTEIN"/>
    <property type="match status" value="1"/>
</dbReference>
<dbReference type="EMBL" id="JBEPSH010000010">
    <property type="protein sequence ID" value="MET4579644.1"/>
    <property type="molecule type" value="Genomic_DNA"/>
</dbReference>
<dbReference type="PANTHER" id="PTHR42928">
    <property type="entry name" value="TRICARBOXYLATE-BINDING PROTEIN"/>
    <property type="match status" value="1"/>
</dbReference>
<proteinExistence type="inferred from homology"/>
<dbReference type="CDD" id="cd13578">
    <property type="entry name" value="PBP2_Bug27"/>
    <property type="match status" value="1"/>
</dbReference>
<feature type="signal peptide" evidence="2">
    <location>
        <begin position="1"/>
        <end position="30"/>
    </location>
</feature>
<dbReference type="InterPro" id="IPR005064">
    <property type="entry name" value="BUG"/>
</dbReference>
<keyword evidence="2" id="KW-0732">Signal</keyword>
<gene>
    <name evidence="3" type="ORF">ABIE13_004781</name>
</gene>
<sequence length="329" mass="34623">MTISRTSVARRAVLALFAATSLAAPLASFAADFPNRPIRMIVPFPPGGATDLVSRRMALAMEKDLGQTVIVDNRAGAGGIIGAEAAAKSEPDGYTILSTTAGVHVVNPAIYPKLPYDPLKSFEPISQSVIAPLALVVLSKSPFKTAQELIDFAKKNPGKLSYGSAGSGSSLHQNGEMFKDAAGVDILHVPYKGAGPAVTDFRGGRTDMMFSYVGSVMPSVKTGEYRLLAIGSPKRLPLISDTPTVGEILGQPGFDADTWTGLAAPAGTPPAIIARLNKAVHAALEANKEYFQTNGYVIIGGTSDQMKQRIQTELKTVTPLLTKIMGQAR</sequence>
<protein>
    <submittedName>
        <fullName evidence="3">Tripartite-type tricarboxylate transporter receptor subunit TctC</fullName>
    </submittedName>
</protein>
<dbReference type="Pfam" id="PF03401">
    <property type="entry name" value="TctC"/>
    <property type="match status" value="1"/>
</dbReference>
<keyword evidence="3" id="KW-0675">Receptor</keyword>
<evidence type="ECO:0000313" key="4">
    <source>
        <dbReference type="Proteomes" id="UP001549320"/>
    </source>
</evidence>
<accession>A0ABV2QF41</accession>
<dbReference type="RefSeq" id="WP_354447912.1">
    <property type="nucleotide sequence ID" value="NZ_JBEPSH010000010.1"/>
</dbReference>
<feature type="chain" id="PRO_5047418770" evidence="2">
    <location>
        <begin position="31"/>
        <end position="329"/>
    </location>
</feature>
<comment type="caution">
    <text evidence="3">The sequence shown here is derived from an EMBL/GenBank/DDBJ whole genome shotgun (WGS) entry which is preliminary data.</text>
</comment>
<evidence type="ECO:0000313" key="3">
    <source>
        <dbReference type="EMBL" id="MET4579644.1"/>
    </source>
</evidence>
<organism evidence="3 4">
    <name type="scientific">Ottowia thiooxydans</name>
    <dbReference type="NCBI Taxonomy" id="219182"/>
    <lineage>
        <taxon>Bacteria</taxon>
        <taxon>Pseudomonadati</taxon>
        <taxon>Pseudomonadota</taxon>
        <taxon>Betaproteobacteria</taxon>
        <taxon>Burkholderiales</taxon>
        <taxon>Comamonadaceae</taxon>
        <taxon>Ottowia</taxon>
    </lineage>
</organism>
<keyword evidence="4" id="KW-1185">Reference proteome</keyword>
<dbReference type="Gene3D" id="3.40.190.10">
    <property type="entry name" value="Periplasmic binding protein-like II"/>
    <property type="match status" value="1"/>
</dbReference>
<dbReference type="Proteomes" id="UP001549320">
    <property type="component" value="Unassembled WGS sequence"/>
</dbReference>
<evidence type="ECO:0000256" key="1">
    <source>
        <dbReference type="ARBA" id="ARBA00006987"/>
    </source>
</evidence>
<name>A0ABV2QF41_9BURK</name>
<dbReference type="SUPFAM" id="SSF53850">
    <property type="entry name" value="Periplasmic binding protein-like II"/>
    <property type="match status" value="1"/>
</dbReference>